<feature type="domain" description="CENP-V/GFA" evidence="5">
    <location>
        <begin position="5"/>
        <end position="128"/>
    </location>
</feature>
<dbReference type="Pfam" id="PF04828">
    <property type="entry name" value="GFA"/>
    <property type="match status" value="1"/>
</dbReference>
<organism evidence="6 7">
    <name type="scientific">Aspergillus steynii IBT 23096</name>
    <dbReference type="NCBI Taxonomy" id="1392250"/>
    <lineage>
        <taxon>Eukaryota</taxon>
        <taxon>Fungi</taxon>
        <taxon>Dikarya</taxon>
        <taxon>Ascomycota</taxon>
        <taxon>Pezizomycotina</taxon>
        <taxon>Eurotiomycetes</taxon>
        <taxon>Eurotiomycetidae</taxon>
        <taxon>Eurotiales</taxon>
        <taxon>Aspergillaceae</taxon>
        <taxon>Aspergillus</taxon>
        <taxon>Aspergillus subgen. Circumdati</taxon>
    </lineage>
</organism>
<dbReference type="STRING" id="1392250.A0A2I2G0X5"/>
<dbReference type="PANTHER" id="PTHR33337">
    <property type="entry name" value="GFA DOMAIN-CONTAINING PROTEIN"/>
    <property type="match status" value="1"/>
</dbReference>
<dbReference type="Proteomes" id="UP000234275">
    <property type="component" value="Unassembled WGS sequence"/>
</dbReference>
<dbReference type="Gene3D" id="3.90.1590.10">
    <property type="entry name" value="glutathione-dependent formaldehyde- activating enzyme (gfa)"/>
    <property type="match status" value="1"/>
</dbReference>
<keyword evidence="4" id="KW-0456">Lyase</keyword>
<dbReference type="OrthoDB" id="406544at2759"/>
<dbReference type="InterPro" id="IPR006913">
    <property type="entry name" value="CENP-V/GFA"/>
</dbReference>
<comment type="caution">
    <text evidence="6">The sequence shown here is derived from an EMBL/GenBank/DDBJ whole genome shotgun (WGS) entry which is preliminary data.</text>
</comment>
<dbReference type="VEuPathDB" id="FungiDB:P170DRAFT_477425"/>
<protein>
    <submittedName>
        <fullName evidence="6">DUF636 domain protein</fullName>
    </submittedName>
</protein>
<proteinExistence type="inferred from homology"/>
<accession>A0A2I2G0X5</accession>
<dbReference type="SUPFAM" id="SSF51316">
    <property type="entry name" value="Mss4-like"/>
    <property type="match status" value="1"/>
</dbReference>
<dbReference type="InterPro" id="IPR011057">
    <property type="entry name" value="Mss4-like_sf"/>
</dbReference>
<evidence type="ECO:0000256" key="1">
    <source>
        <dbReference type="ARBA" id="ARBA00005495"/>
    </source>
</evidence>
<gene>
    <name evidence="6" type="ORF">P170DRAFT_477425</name>
</gene>
<keyword evidence="7" id="KW-1185">Reference proteome</keyword>
<name>A0A2I2G0X5_9EURO</name>
<evidence type="ECO:0000259" key="5">
    <source>
        <dbReference type="PROSITE" id="PS51891"/>
    </source>
</evidence>
<dbReference type="PROSITE" id="PS51891">
    <property type="entry name" value="CENP_V_GFA"/>
    <property type="match status" value="1"/>
</dbReference>
<comment type="similarity">
    <text evidence="1">Belongs to the Gfa family.</text>
</comment>
<evidence type="ECO:0000313" key="6">
    <source>
        <dbReference type="EMBL" id="PLB46544.1"/>
    </source>
</evidence>
<evidence type="ECO:0000256" key="2">
    <source>
        <dbReference type="ARBA" id="ARBA00022723"/>
    </source>
</evidence>
<dbReference type="GeneID" id="36561158"/>
<dbReference type="PANTHER" id="PTHR33337:SF39">
    <property type="entry name" value="DUF636 DOMAIN PROTEIN (AFU_ORTHOLOGUE AFUA_6G11530)"/>
    <property type="match status" value="1"/>
</dbReference>
<dbReference type="GO" id="GO:0016846">
    <property type="term" value="F:carbon-sulfur lyase activity"/>
    <property type="evidence" value="ECO:0007669"/>
    <property type="project" value="InterPro"/>
</dbReference>
<evidence type="ECO:0000256" key="3">
    <source>
        <dbReference type="ARBA" id="ARBA00022833"/>
    </source>
</evidence>
<evidence type="ECO:0000256" key="4">
    <source>
        <dbReference type="ARBA" id="ARBA00023239"/>
    </source>
</evidence>
<dbReference type="GO" id="GO:0046872">
    <property type="term" value="F:metal ion binding"/>
    <property type="evidence" value="ECO:0007669"/>
    <property type="project" value="UniProtKB-KW"/>
</dbReference>
<dbReference type="EMBL" id="MSFO01000006">
    <property type="protein sequence ID" value="PLB46544.1"/>
    <property type="molecule type" value="Genomic_DNA"/>
</dbReference>
<evidence type="ECO:0000313" key="7">
    <source>
        <dbReference type="Proteomes" id="UP000234275"/>
    </source>
</evidence>
<sequence>MTSIKSGSCLCKAIQYQLTAPPDQMFVCHCNNCQKSSGSVFMANCIFQKDQLQIIQGHDSLRTYHDSSTRSGSTLERSFCAICGSSLFVCQHTGEPVQHLAVTSGTIDQREDLHPTIEVWERDRRPWLSPVEGIPKMQTQ</sequence>
<dbReference type="RefSeq" id="XP_024701846.1">
    <property type="nucleotide sequence ID" value="XM_024853460.1"/>
</dbReference>
<reference evidence="6 7" key="1">
    <citation type="submission" date="2016-12" db="EMBL/GenBank/DDBJ databases">
        <title>The genomes of Aspergillus section Nigri reveals drivers in fungal speciation.</title>
        <authorList>
            <consortium name="DOE Joint Genome Institute"/>
            <person name="Vesth T.C."/>
            <person name="Nybo J."/>
            <person name="Theobald S."/>
            <person name="Brandl J."/>
            <person name="Frisvad J.C."/>
            <person name="Nielsen K.F."/>
            <person name="Lyhne E.K."/>
            <person name="Kogle M.E."/>
            <person name="Kuo A."/>
            <person name="Riley R."/>
            <person name="Clum A."/>
            <person name="Nolan M."/>
            <person name="Lipzen A."/>
            <person name="Salamov A."/>
            <person name="Henrissat B."/>
            <person name="Wiebenga A."/>
            <person name="De Vries R.P."/>
            <person name="Grigoriev I.V."/>
            <person name="Mortensen U.H."/>
            <person name="Andersen M.R."/>
            <person name="Baker S.E."/>
        </authorList>
    </citation>
    <scope>NUCLEOTIDE SEQUENCE [LARGE SCALE GENOMIC DNA]</scope>
    <source>
        <strain evidence="6 7">IBT 23096</strain>
    </source>
</reference>
<dbReference type="AlphaFoldDB" id="A0A2I2G0X5"/>
<keyword evidence="3" id="KW-0862">Zinc</keyword>
<keyword evidence="2" id="KW-0479">Metal-binding</keyword>